<keyword evidence="3" id="KW-1185">Reference proteome</keyword>
<dbReference type="EMBL" id="JAUSUL010000001">
    <property type="protein sequence ID" value="MDQ0314851.1"/>
    <property type="molecule type" value="Genomic_DNA"/>
</dbReference>
<dbReference type="AlphaFoldDB" id="A0AAE3VMN6"/>
<evidence type="ECO:0000313" key="2">
    <source>
        <dbReference type="EMBL" id="MDQ0314851.1"/>
    </source>
</evidence>
<name>A0AAE3VMN6_9HYPH</name>
<dbReference type="InterPro" id="IPR007048">
    <property type="entry name" value="IraD/Gp25-like"/>
</dbReference>
<sequence length="114" mass="12602">MTLSTRIGSRVMLREFGGGAVELLGRAMTPRLFAAWQQLIGTAIDLWVPNFKVRRISVEGSVEEIRAGRAGLRIEADFRPFAHLSERDPRYSTEVERVVSFGIGFGTGHARVAA</sequence>
<accession>A0AAE3VMN6</accession>
<gene>
    <name evidence="2" type="ORF">J2S73_001288</name>
</gene>
<proteinExistence type="predicted"/>
<dbReference type="Proteomes" id="UP001229244">
    <property type="component" value="Unassembled WGS sequence"/>
</dbReference>
<comment type="caution">
    <text evidence="2">The sequence shown here is derived from an EMBL/GenBank/DDBJ whole genome shotgun (WGS) entry which is preliminary data.</text>
</comment>
<evidence type="ECO:0000259" key="1">
    <source>
        <dbReference type="Pfam" id="PF04965"/>
    </source>
</evidence>
<dbReference type="Pfam" id="PF04965">
    <property type="entry name" value="GPW_gp25"/>
    <property type="match status" value="1"/>
</dbReference>
<reference evidence="2" key="1">
    <citation type="submission" date="2023-07" db="EMBL/GenBank/DDBJ databases">
        <title>Genomic Encyclopedia of Type Strains, Phase IV (KMG-IV): sequencing the most valuable type-strain genomes for metagenomic binning, comparative biology and taxonomic classification.</title>
        <authorList>
            <person name="Goeker M."/>
        </authorList>
    </citation>
    <scope>NUCLEOTIDE SEQUENCE</scope>
    <source>
        <strain evidence="2">DSM 21202</strain>
    </source>
</reference>
<protein>
    <submittedName>
        <fullName evidence="2">Phage baseplate assembly protein W</fullName>
    </submittedName>
</protein>
<feature type="domain" description="IraD/Gp25-like" evidence="1">
    <location>
        <begin position="3"/>
        <end position="78"/>
    </location>
</feature>
<evidence type="ECO:0000313" key="3">
    <source>
        <dbReference type="Proteomes" id="UP001229244"/>
    </source>
</evidence>
<dbReference type="SUPFAM" id="SSF160719">
    <property type="entry name" value="gpW/gp25-like"/>
    <property type="match status" value="1"/>
</dbReference>
<organism evidence="2 3">
    <name type="scientific">Amorphus orientalis</name>
    <dbReference type="NCBI Taxonomy" id="649198"/>
    <lineage>
        <taxon>Bacteria</taxon>
        <taxon>Pseudomonadati</taxon>
        <taxon>Pseudomonadota</taxon>
        <taxon>Alphaproteobacteria</taxon>
        <taxon>Hyphomicrobiales</taxon>
        <taxon>Amorphaceae</taxon>
        <taxon>Amorphus</taxon>
    </lineage>
</organism>
<dbReference type="Gene3D" id="3.10.450.40">
    <property type="match status" value="1"/>
</dbReference>